<feature type="compositionally biased region" description="Basic and acidic residues" evidence="1">
    <location>
        <begin position="118"/>
        <end position="131"/>
    </location>
</feature>
<feature type="compositionally biased region" description="Acidic residues" evidence="1">
    <location>
        <begin position="102"/>
        <end position="117"/>
    </location>
</feature>
<name>A0A9W7D7B7_9STRA</name>
<sequence length="504" mass="55459">MVSETCSYFSSNRCGERGLNGPIRSVVRYGSASSRGRAGILAAMVSSRWRAASPASSISSCSGLSGCHEEYEAAQAEEDRGVEDEREVARRVLEDLEKLYFDESDDGESEDKDDFECNSERISDTSSRVRADRRTACGMTLEELTVAVNAAIEYHRPAKSVKVKPFAGGPTRESIVHSSPHLDAQRYSRRYSIESSTASQQGESTLEDFREMLKRKERQFYEMKTIRAEEDNQSPPSLKSGTGVAIQETSVMPRMRDIATETDHFQELSISFTRSEFHTPQQSPAQSEHGTYGGVPEMKVKPVILGPTLADLAKCCDESANNLLSAQMHSVAGLSPSLASASPVSSKFRRSFGSSFNSDRRITSRNNASFKSSSSSSSSTSNRSNRSRSSRSECSSSNSGSSQLNNRASRSSSSSSSKVSSTSLNSTCSKSSWHNDHLQAGTIQHQQFQEPSQQLYKWELPLDREITVEKDPEPAYSPLPLDMTCEPNSSGDVRWELDLSDFST</sequence>
<feature type="region of interest" description="Disordered" evidence="1">
    <location>
        <begin position="102"/>
        <end position="131"/>
    </location>
</feature>
<feature type="region of interest" description="Disordered" evidence="1">
    <location>
        <begin position="349"/>
        <end position="422"/>
    </location>
</feature>
<keyword evidence="3" id="KW-1185">Reference proteome</keyword>
<evidence type="ECO:0000313" key="2">
    <source>
        <dbReference type="EMBL" id="GMF64603.1"/>
    </source>
</evidence>
<organism evidence="2 3">
    <name type="scientific">Phytophthora lilii</name>
    <dbReference type="NCBI Taxonomy" id="2077276"/>
    <lineage>
        <taxon>Eukaryota</taxon>
        <taxon>Sar</taxon>
        <taxon>Stramenopiles</taxon>
        <taxon>Oomycota</taxon>
        <taxon>Peronosporomycetes</taxon>
        <taxon>Peronosporales</taxon>
        <taxon>Peronosporaceae</taxon>
        <taxon>Phytophthora</taxon>
    </lineage>
</organism>
<comment type="caution">
    <text evidence="2">The sequence shown here is derived from an EMBL/GenBank/DDBJ whole genome shotgun (WGS) entry which is preliminary data.</text>
</comment>
<feature type="compositionally biased region" description="Low complexity" evidence="1">
    <location>
        <begin position="364"/>
        <end position="384"/>
    </location>
</feature>
<reference evidence="2" key="1">
    <citation type="submission" date="2023-04" db="EMBL/GenBank/DDBJ databases">
        <title>Phytophthora lilii NBRC 32176.</title>
        <authorList>
            <person name="Ichikawa N."/>
            <person name="Sato H."/>
            <person name="Tonouchi N."/>
        </authorList>
    </citation>
    <scope>NUCLEOTIDE SEQUENCE</scope>
    <source>
        <strain evidence="2">NBRC 32176</strain>
    </source>
</reference>
<dbReference type="Proteomes" id="UP001165083">
    <property type="component" value="Unassembled WGS sequence"/>
</dbReference>
<dbReference type="OrthoDB" id="129605at2759"/>
<evidence type="ECO:0000256" key="1">
    <source>
        <dbReference type="SAM" id="MobiDB-lite"/>
    </source>
</evidence>
<gene>
    <name evidence="2" type="ORF">Plil01_001738600</name>
</gene>
<accession>A0A9W7D7B7</accession>
<dbReference type="AlphaFoldDB" id="A0A9W7D7B7"/>
<feature type="compositionally biased region" description="Low complexity" evidence="1">
    <location>
        <begin position="392"/>
        <end position="422"/>
    </location>
</feature>
<evidence type="ECO:0000313" key="3">
    <source>
        <dbReference type="Proteomes" id="UP001165083"/>
    </source>
</evidence>
<dbReference type="EMBL" id="BSXW01012420">
    <property type="protein sequence ID" value="GMF64603.1"/>
    <property type="molecule type" value="Genomic_DNA"/>
</dbReference>
<protein>
    <submittedName>
        <fullName evidence="2">Unnamed protein product</fullName>
    </submittedName>
</protein>
<proteinExistence type="predicted"/>